<evidence type="ECO:0000256" key="12">
    <source>
        <dbReference type="SAM" id="Phobius"/>
    </source>
</evidence>
<dbReference type="InterPro" id="IPR045861">
    <property type="entry name" value="CorA_cytoplasmic_dom"/>
</dbReference>
<dbReference type="SUPFAM" id="SSF143865">
    <property type="entry name" value="CorA soluble domain-like"/>
    <property type="match status" value="1"/>
</dbReference>
<dbReference type="InterPro" id="IPR002523">
    <property type="entry name" value="MgTranspt_CorA/ZnTranspt_ZntB"/>
</dbReference>
<evidence type="ECO:0000256" key="9">
    <source>
        <dbReference type="ARBA" id="ARBA00023136"/>
    </source>
</evidence>
<accession>A0A0J8VL02</accession>
<evidence type="ECO:0000256" key="6">
    <source>
        <dbReference type="ARBA" id="ARBA00022842"/>
    </source>
</evidence>
<evidence type="ECO:0000256" key="5">
    <source>
        <dbReference type="ARBA" id="ARBA00022692"/>
    </source>
</evidence>
<dbReference type="OrthoDB" id="9803416at2"/>
<evidence type="ECO:0000256" key="3">
    <source>
        <dbReference type="ARBA" id="ARBA00022448"/>
    </source>
</evidence>
<comment type="function">
    <text evidence="11">Mediates influx of magnesium ions. Alternates between open and closed states. Activated by low cytoplasmic Mg(2+) levels. Inactive when cytoplasmic Mg(2+) levels are high.</text>
</comment>
<proteinExistence type="inferred from homology"/>
<evidence type="ECO:0008006" key="15">
    <source>
        <dbReference type="Google" id="ProtNLM"/>
    </source>
</evidence>
<keyword evidence="7 12" id="KW-1133">Transmembrane helix</keyword>
<dbReference type="Gene3D" id="3.30.460.20">
    <property type="entry name" value="CorA soluble domain-like"/>
    <property type="match status" value="1"/>
</dbReference>
<organism evidence="13 14">
    <name type="scientific">Franconibacter pulveris</name>
    <dbReference type="NCBI Taxonomy" id="435910"/>
    <lineage>
        <taxon>Bacteria</taxon>
        <taxon>Pseudomonadati</taxon>
        <taxon>Pseudomonadota</taxon>
        <taxon>Gammaproteobacteria</taxon>
        <taxon>Enterobacterales</taxon>
        <taxon>Enterobacteriaceae</taxon>
        <taxon>Franconibacter</taxon>
    </lineage>
</organism>
<feature type="transmembrane region" description="Helical" evidence="12">
    <location>
        <begin position="266"/>
        <end position="284"/>
    </location>
</feature>
<dbReference type="SUPFAM" id="SSF144083">
    <property type="entry name" value="Magnesium transport protein CorA, transmembrane region"/>
    <property type="match status" value="1"/>
</dbReference>
<dbReference type="EMBL" id="LFEJ01000024">
    <property type="protein sequence ID" value="KMV33165.1"/>
    <property type="molecule type" value="Genomic_DNA"/>
</dbReference>
<dbReference type="GO" id="GO:0015095">
    <property type="term" value="F:magnesium ion transmembrane transporter activity"/>
    <property type="evidence" value="ECO:0007669"/>
    <property type="project" value="TreeGrafter"/>
</dbReference>
<dbReference type="CDD" id="cd12830">
    <property type="entry name" value="MtCorA-like"/>
    <property type="match status" value="1"/>
</dbReference>
<evidence type="ECO:0000256" key="1">
    <source>
        <dbReference type="ARBA" id="ARBA00004651"/>
    </source>
</evidence>
<dbReference type="PANTHER" id="PTHR46494">
    <property type="entry name" value="CORA FAMILY METAL ION TRANSPORTER (EUROFUNG)"/>
    <property type="match status" value="1"/>
</dbReference>
<protein>
    <recommendedName>
        <fullName evidence="15">Magnesium transporter</fullName>
    </recommendedName>
</protein>
<dbReference type="RefSeq" id="WP_024558540.1">
    <property type="nucleotide sequence ID" value="NZ_LFEJ01000024.1"/>
</dbReference>
<dbReference type="AlphaFoldDB" id="A0A0J8VL02"/>
<dbReference type="Pfam" id="PF01544">
    <property type="entry name" value="CorA"/>
    <property type="match status" value="1"/>
</dbReference>
<dbReference type="Gene3D" id="1.20.58.340">
    <property type="entry name" value="Magnesium transport protein CorA, transmembrane region"/>
    <property type="match status" value="2"/>
</dbReference>
<evidence type="ECO:0000313" key="13">
    <source>
        <dbReference type="EMBL" id="KMV33165.1"/>
    </source>
</evidence>
<gene>
    <name evidence="13" type="ORF">ACH50_18085</name>
</gene>
<evidence type="ECO:0000256" key="10">
    <source>
        <dbReference type="ARBA" id="ARBA00034269"/>
    </source>
</evidence>
<comment type="catalytic activity">
    <reaction evidence="10">
        <text>Mg(2+)(in) = Mg(2+)(out)</text>
        <dbReference type="Rhea" id="RHEA:29827"/>
        <dbReference type="ChEBI" id="CHEBI:18420"/>
    </reaction>
</comment>
<reference evidence="13 14" key="1">
    <citation type="submission" date="2015-06" db="EMBL/GenBank/DDBJ databases">
        <title>Genome sequencing of Cronobacter sp. strain DJ34 isolated from petroleum contaminated sludge of Duliajan Oil Fields, Assam, India.</title>
        <authorList>
            <person name="Pal S."/>
            <person name="Banerjee T.D."/>
            <person name="Roy A."/>
            <person name="Sar P."/>
            <person name="Kazy S.K."/>
        </authorList>
    </citation>
    <scope>NUCLEOTIDE SEQUENCE [LARGE SCALE GENOMIC DNA]</scope>
    <source>
        <strain evidence="13 14">DJ34</strain>
    </source>
</reference>
<keyword evidence="3" id="KW-0813">Transport</keyword>
<dbReference type="PATRIC" id="fig|1656095.3.peg.2273"/>
<keyword evidence="14" id="KW-1185">Reference proteome</keyword>
<dbReference type="Proteomes" id="UP000037315">
    <property type="component" value="Unassembled WGS sequence"/>
</dbReference>
<dbReference type="GO" id="GO:0005886">
    <property type="term" value="C:plasma membrane"/>
    <property type="evidence" value="ECO:0007669"/>
    <property type="project" value="UniProtKB-SubCell"/>
</dbReference>
<dbReference type="GO" id="GO:0050897">
    <property type="term" value="F:cobalt ion binding"/>
    <property type="evidence" value="ECO:0007669"/>
    <property type="project" value="TreeGrafter"/>
</dbReference>
<evidence type="ECO:0000256" key="2">
    <source>
        <dbReference type="ARBA" id="ARBA00009765"/>
    </source>
</evidence>
<dbReference type="GO" id="GO:0015087">
    <property type="term" value="F:cobalt ion transmembrane transporter activity"/>
    <property type="evidence" value="ECO:0007669"/>
    <property type="project" value="TreeGrafter"/>
</dbReference>
<keyword evidence="6" id="KW-0460">Magnesium</keyword>
<dbReference type="GO" id="GO:0000287">
    <property type="term" value="F:magnesium ion binding"/>
    <property type="evidence" value="ECO:0007669"/>
    <property type="project" value="TreeGrafter"/>
</dbReference>
<evidence type="ECO:0000256" key="8">
    <source>
        <dbReference type="ARBA" id="ARBA00023065"/>
    </source>
</evidence>
<comment type="subcellular location">
    <subcellularLocation>
        <location evidence="1">Cell membrane</location>
        <topology evidence="1">Multi-pass membrane protein</topology>
    </subcellularLocation>
</comment>
<sequence>MIVNSMVYRPGGEFEVINVEDISDALKSPDNFVWLGLWQPDPPFMQNMQEEFGLHELAIEDALTAHQRPKIDQYGESIFIVVKTAYMSDAGRIDFGETHFFVGKNYLVSVRHGPSQSYAPVRMRAQERPEMLTEGGPGYALYCLLDFIVDHYLEITASLGERITKLEEKMFRSEFDKQAMQEVYTLRRQLLEIRNAALPVNEICNQLIRLHEDIFPKSLRPYLRDVQDHAHHAVMDAENMHEMLTSAMHVNLALVTVQQNEVTKRLAGWGAILVIPTIVFSMYGMNFEHMPEIKSIYGYPVTIGGTFLACYLLYRKLRKTGWL</sequence>
<evidence type="ECO:0000313" key="14">
    <source>
        <dbReference type="Proteomes" id="UP000037315"/>
    </source>
</evidence>
<dbReference type="FunFam" id="1.20.58.340:FF:000004">
    <property type="entry name" value="Magnesium transport protein CorA"/>
    <property type="match status" value="1"/>
</dbReference>
<dbReference type="STRING" id="1121863.GCA_000621185_02697"/>
<keyword evidence="5 12" id="KW-0812">Transmembrane</keyword>
<feature type="transmembrane region" description="Helical" evidence="12">
    <location>
        <begin position="296"/>
        <end position="314"/>
    </location>
</feature>
<evidence type="ECO:0000256" key="11">
    <source>
        <dbReference type="ARBA" id="ARBA00045497"/>
    </source>
</evidence>
<dbReference type="InterPro" id="IPR045863">
    <property type="entry name" value="CorA_TM1_TM2"/>
</dbReference>
<keyword evidence="9 12" id="KW-0472">Membrane</keyword>
<evidence type="ECO:0000256" key="7">
    <source>
        <dbReference type="ARBA" id="ARBA00022989"/>
    </source>
</evidence>
<comment type="similarity">
    <text evidence="2">Belongs to the CorA metal ion transporter (MIT) (TC 1.A.35) family.</text>
</comment>
<evidence type="ECO:0000256" key="4">
    <source>
        <dbReference type="ARBA" id="ARBA00022475"/>
    </source>
</evidence>
<keyword evidence="8" id="KW-0406">Ion transport</keyword>
<dbReference type="PANTHER" id="PTHR46494:SF1">
    <property type="entry name" value="CORA FAMILY METAL ION TRANSPORTER (EUROFUNG)"/>
    <property type="match status" value="1"/>
</dbReference>
<name>A0A0J8VL02_9ENTR</name>
<comment type="caution">
    <text evidence="13">The sequence shown here is derived from an EMBL/GenBank/DDBJ whole genome shotgun (WGS) entry which is preliminary data.</text>
</comment>
<keyword evidence="4" id="KW-1003">Cell membrane</keyword>